<gene>
    <name evidence="7" type="ORF">BZARG_821</name>
</gene>
<evidence type="ECO:0000256" key="4">
    <source>
        <dbReference type="ARBA" id="ARBA00022989"/>
    </source>
</evidence>
<keyword evidence="3 6" id="KW-0812">Transmembrane</keyword>
<keyword evidence="4 6" id="KW-1133">Transmembrane helix</keyword>
<dbReference type="GO" id="GO:0016020">
    <property type="term" value="C:membrane"/>
    <property type="evidence" value="ECO:0007669"/>
    <property type="project" value="UniProtKB-SubCell"/>
</dbReference>
<evidence type="ECO:0000313" key="7">
    <source>
        <dbReference type="EMBL" id="EGV44278.1"/>
    </source>
</evidence>
<organism evidence="7 8">
    <name type="scientific">Bizionia argentinensis JUB59</name>
    <dbReference type="NCBI Taxonomy" id="1046627"/>
    <lineage>
        <taxon>Bacteria</taxon>
        <taxon>Pseudomonadati</taxon>
        <taxon>Bacteroidota</taxon>
        <taxon>Flavobacteriia</taxon>
        <taxon>Flavobacteriales</taxon>
        <taxon>Flavobacteriaceae</taxon>
        <taxon>Bizionia</taxon>
    </lineage>
</organism>
<feature type="transmembrane region" description="Helical" evidence="6">
    <location>
        <begin position="138"/>
        <end position="158"/>
    </location>
</feature>
<feature type="transmembrane region" description="Helical" evidence="6">
    <location>
        <begin position="30"/>
        <end position="48"/>
    </location>
</feature>
<dbReference type="PANTHER" id="PTHR31885:SF6">
    <property type="entry name" value="GH04784P"/>
    <property type="match status" value="1"/>
</dbReference>
<feature type="transmembrane region" description="Helical" evidence="6">
    <location>
        <begin position="115"/>
        <end position="132"/>
    </location>
</feature>
<evidence type="ECO:0000313" key="8">
    <source>
        <dbReference type="Proteomes" id="UP000003730"/>
    </source>
</evidence>
<keyword evidence="5 6" id="KW-0472">Membrane</keyword>
<protein>
    <submittedName>
        <fullName evidence="7">Lysoplasmalogenase</fullName>
    </submittedName>
</protein>
<reference evidence="7 8" key="1">
    <citation type="journal article" date="2008" name="Int. J. Syst. Evol. Microbiol.">
        <title>Bizionia argentinensis sp. nov., isolated from surface marine water in Antarctica.</title>
        <authorList>
            <person name="Bercovich A."/>
            <person name="Vazquez S.C."/>
            <person name="Yankilevich P."/>
            <person name="Coria S.H."/>
            <person name="Foti M."/>
            <person name="Hernandez E."/>
            <person name="Vidal A."/>
            <person name="Ruberto L."/>
            <person name="Melo C."/>
            <person name="Marenssi S."/>
            <person name="Criscuolo M."/>
            <person name="Memoli M."/>
            <person name="Arguelles M."/>
            <person name="Mac Cormack W.P."/>
        </authorList>
    </citation>
    <scope>NUCLEOTIDE SEQUENCE [LARGE SCALE GENOMIC DNA]</scope>
    <source>
        <strain evidence="7 8">JUB59</strain>
    </source>
</reference>
<dbReference type="RefSeq" id="WP_008635389.1">
    <property type="nucleotide sequence ID" value="NZ_AFXZ01000009.1"/>
</dbReference>
<dbReference type="Proteomes" id="UP000003730">
    <property type="component" value="Unassembled WGS sequence"/>
</dbReference>
<dbReference type="AlphaFoldDB" id="G2EBD8"/>
<dbReference type="eggNOG" id="COG3714">
    <property type="taxonomic scope" value="Bacteria"/>
</dbReference>
<dbReference type="OrthoDB" id="5651790at2"/>
<dbReference type="EMBL" id="AFXZ01000009">
    <property type="protein sequence ID" value="EGV44278.1"/>
    <property type="molecule type" value="Genomic_DNA"/>
</dbReference>
<name>G2EBD8_9FLAO</name>
<dbReference type="InterPro" id="IPR012506">
    <property type="entry name" value="TMEM86B-like"/>
</dbReference>
<proteinExistence type="inferred from homology"/>
<comment type="subcellular location">
    <subcellularLocation>
        <location evidence="1">Membrane</location>
        <topology evidence="1">Multi-pass membrane protein</topology>
    </subcellularLocation>
</comment>
<comment type="similarity">
    <text evidence="2">Belongs to the TMEM86 family.</text>
</comment>
<dbReference type="GO" id="GO:0016787">
    <property type="term" value="F:hydrolase activity"/>
    <property type="evidence" value="ECO:0007669"/>
    <property type="project" value="TreeGrafter"/>
</dbReference>
<evidence type="ECO:0000256" key="6">
    <source>
        <dbReference type="SAM" id="Phobius"/>
    </source>
</evidence>
<dbReference type="Pfam" id="PF07947">
    <property type="entry name" value="YhhN"/>
    <property type="match status" value="1"/>
</dbReference>
<evidence type="ECO:0000256" key="5">
    <source>
        <dbReference type="ARBA" id="ARBA00023136"/>
    </source>
</evidence>
<feature type="transmembrane region" description="Helical" evidence="6">
    <location>
        <begin position="85"/>
        <end position="103"/>
    </location>
</feature>
<evidence type="ECO:0000256" key="2">
    <source>
        <dbReference type="ARBA" id="ARBA00007375"/>
    </source>
</evidence>
<feature type="transmembrane region" description="Helical" evidence="6">
    <location>
        <begin position="170"/>
        <end position="188"/>
    </location>
</feature>
<dbReference type="PANTHER" id="PTHR31885">
    <property type="entry name" value="GH04784P"/>
    <property type="match status" value="1"/>
</dbReference>
<keyword evidence="8" id="KW-1185">Reference proteome</keyword>
<feature type="transmembrane region" description="Helical" evidence="6">
    <location>
        <begin position="60"/>
        <end position="79"/>
    </location>
</feature>
<comment type="caution">
    <text evidence="7">The sequence shown here is derived from an EMBL/GenBank/DDBJ whole genome shotgun (WGS) entry which is preliminary data.</text>
</comment>
<sequence length="221" mass="25324">MKLTKTEKSFTLVFCVLLIAEFIASTNYPLLRYFTKPAILIALIIFYLKQKTTVSHNVKLLILGALTFSLLGDILLLFVDKSAHFFTFGLVAFLTAHILYILVFLKQRNKAKKPYIFSLFLFAFGGLLFYFLKDNLDAMFVPVILYMTVILSMAITAYLRQGIVSKKSYIFVFIGATLFMISDSLLAIDKFHNPLMYSNISIMFTYAFAQLFIVFGLLKQR</sequence>
<accession>G2EBD8</accession>
<evidence type="ECO:0000256" key="3">
    <source>
        <dbReference type="ARBA" id="ARBA00022692"/>
    </source>
</evidence>
<feature type="transmembrane region" description="Helical" evidence="6">
    <location>
        <begin position="200"/>
        <end position="218"/>
    </location>
</feature>
<evidence type="ECO:0000256" key="1">
    <source>
        <dbReference type="ARBA" id="ARBA00004141"/>
    </source>
</evidence>